<comment type="caution">
    <text evidence="2">The sequence shown here is derived from an EMBL/GenBank/DDBJ whole genome shotgun (WGS) entry which is preliminary data.</text>
</comment>
<dbReference type="Gene3D" id="3.40.50.300">
    <property type="entry name" value="P-loop containing nucleotide triphosphate hydrolases"/>
    <property type="match status" value="1"/>
</dbReference>
<feature type="non-terminal residue" evidence="2">
    <location>
        <position position="1"/>
    </location>
</feature>
<dbReference type="AlphaFoldDB" id="A0AAE3KSC0"/>
<dbReference type="InterPro" id="IPR027417">
    <property type="entry name" value="P-loop_NTPase"/>
</dbReference>
<organism evidence="2 3">
    <name type="scientific">Limnofasciculus baicalensis BBK-W-15</name>
    <dbReference type="NCBI Taxonomy" id="2699891"/>
    <lineage>
        <taxon>Bacteria</taxon>
        <taxon>Bacillati</taxon>
        <taxon>Cyanobacteriota</taxon>
        <taxon>Cyanophyceae</taxon>
        <taxon>Coleofasciculales</taxon>
        <taxon>Coleofasciculaceae</taxon>
        <taxon>Limnofasciculus</taxon>
        <taxon>Limnofasciculus baicalensis</taxon>
    </lineage>
</organism>
<sequence>GVAFGVAFGVALVLGVLRVYFWLPELIWVAILFRVTPPTQAASVLRRLPPYFDQLIYLPLPFLDDFIINAYDTNPSAAQNTIDYLITFTNQQKVALRAMGGIAINTLSQCRYVTDITSTVDNLNWIPRNSEDFSPALLRLLDIAASIRAACDGTTPYRKVELLEQPITELSKLQRNLATGELAKDAPLFGSITNKWLQILQDSRKTLEEEAANSPEIPNVYLAGNALLPNDAKERFKGRQDIFRAIEDISLSAQPPVFLLYGRRRSGKTSALNYLPEKVGGDLIPLFVDVQNIASFTSYENIVNSLVDQIKSSAVTARNLILPNANSDAISKDPFAGLQQWMIQVENKIGNKRLLLCLDEFERFEEVIETTNSHTLLNFLRHVMQHRHKWILLFSGSHRLNELKPYWSDCLIGTRTLHLTYLQKSEARELIQQPVPNFRDIYEPDAVDQILYFTNGQPYLIQLICSSIVDHLNRDLRQSKIFRKATIQDVQDVVSQVFEQGQGYFLEFWQYLSEREKIILRNLAQHGIVDSPDKLIINKLVQAEIISHNNGNLEFQVPLIRSYIETLVE</sequence>
<dbReference type="GO" id="GO:0016887">
    <property type="term" value="F:ATP hydrolysis activity"/>
    <property type="evidence" value="ECO:0007669"/>
    <property type="project" value="InterPro"/>
</dbReference>
<dbReference type="SUPFAM" id="SSF52540">
    <property type="entry name" value="P-loop containing nucleoside triphosphate hydrolases"/>
    <property type="match status" value="1"/>
</dbReference>
<keyword evidence="3" id="KW-1185">Reference proteome</keyword>
<reference evidence="2" key="1">
    <citation type="submission" date="2022-06" db="EMBL/GenBank/DDBJ databases">
        <title>New cyanobacteria of genus Symplocastrum in benthos of Lake Baikal.</title>
        <authorList>
            <person name="Sorokovikova E."/>
            <person name="Tikhonova I."/>
            <person name="Krasnopeev A."/>
            <person name="Evseev P."/>
            <person name="Gladkikh A."/>
            <person name="Belykh O."/>
        </authorList>
    </citation>
    <scope>NUCLEOTIDE SEQUENCE</scope>
    <source>
        <strain evidence="2">BBK-W-15</strain>
    </source>
</reference>
<name>A0AAE3KSC0_9CYAN</name>
<gene>
    <name evidence="2" type="ORF">NJ959_12710</name>
</gene>
<accession>A0AAE3KSC0</accession>
<dbReference type="Pfam" id="PF13401">
    <property type="entry name" value="AAA_22"/>
    <property type="match status" value="1"/>
</dbReference>
<protein>
    <submittedName>
        <fullName evidence="2">ATP-binding protein</fullName>
    </submittedName>
</protein>
<keyword evidence="2" id="KW-0067">ATP-binding</keyword>
<keyword evidence="2" id="KW-0547">Nucleotide-binding</keyword>
<dbReference type="PANTHER" id="PTHR34301:SF8">
    <property type="entry name" value="ATPASE DOMAIN-CONTAINING PROTEIN"/>
    <property type="match status" value="1"/>
</dbReference>
<evidence type="ECO:0000259" key="1">
    <source>
        <dbReference type="Pfam" id="PF13401"/>
    </source>
</evidence>
<dbReference type="Proteomes" id="UP001204953">
    <property type="component" value="Unassembled WGS sequence"/>
</dbReference>
<proteinExistence type="predicted"/>
<dbReference type="GO" id="GO:0005524">
    <property type="term" value="F:ATP binding"/>
    <property type="evidence" value="ECO:0007669"/>
    <property type="project" value="UniProtKB-KW"/>
</dbReference>
<dbReference type="EMBL" id="JAMZMM010000107">
    <property type="protein sequence ID" value="MCP2729317.1"/>
    <property type="molecule type" value="Genomic_DNA"/>
</dbReference>
<feature type="domain" description="ORC1/DEAH AAA+ ATPase" evidence="1">
    <location>
        <begin position="257"/>
        <end position="402"/>
    </location>
</feature>
<dbReference type="PANTHER" id="PTHR34301">
    <property type="entry name" value="DNA-BINDING PROTEIN-RELATED"/>
    <property type="match status" value="1"/>
</dbReference>
<evidence type="ECO:0000313" key="3">
    <source>
        <dbReference type="Proteomes" id="UP001204953"/>
    </source>
</evidence>
<dbReference type="InterPro" id="IPR049945">
    <property type="entry name" value="AAA_22"/>
</dbReference>
<dbReference type="RefSeq" id="WP_254012102.1">
    <property type="nucleotide sequence ID" value="NZ_JAMZMM010000107.1"/>
</dbReference>
<evidence type="ECO:0000313" key="2">
    <source>
        <dbReference type="EMBL" id="MCP2729317.1"/>
    </source>
</evidence>